<evidence type="ECO:0000259" key="10">
    <source>
        <dbReference type="PROSITE" id="PS50126"/>
    </source>
</evidence>
<dbReference type="InterPro" id="IPR036612">
    <property type="entry name" value="KH_dom_type_1_sf"/>
</dbReference>
<proteinExistence type="inferred from homology"/>
<dbReference type="InterPro" id="IPR020568">
    <property type="entry name" value="Ribosomal_Su5_D2-typ_SF"/>
</dbReference>
<evidence type="ECO:0000256" key="8">
    <source>
        <dbReference type="ARBA" id="ARBA00022884"/>
    </source>
</evidence>
<gene>
    <name evidence="9" type="primary">pnp</name>
    <name evidence="11" type="ORF">MIT9_P1403</name>
</gene>
<dbReference type="PROSITE" id="PS50126">
    <property type="entry name" value="S1"/>
    <property type="match status" value="1"/>
</dbReference>
<dbReference type="InterPro" id="IPR015847">
    <property type="entry name" value="ExoRNase_PH_dom2"/>
</dbReference>
<dbReference type="PROSITE" id="PS50084">
    <property type="entry name" value="KH_TYPE_1"/>
    <property type="match status" value="1"/>
</dbReference>
<organism evidence="11 12">
    <name type="scientific">Methylomarinovum caldicuralii</name>
    <dbReference type="NCBI Taxonomy" id="438856"/>
    <lineage>
        <taxon>Bacteria</taxon>
        <taxon>Pseudomonadati</taxon>
        <taxon>Pseudomonadota</taxon>
        <taxon>Gammaproteobacteria</taxon>
        <taxon>Methylococcales</taxon>
        <taxon>Methylothermaceae</taxon>
        <taxon>Methylomarinovum</taxon>
    </lineage>
</organism>
<name>A0AAU9C2J7_9GAMM</name>
<evidence type="ECO:0000256" key="3">
    <source>
        <dbReference type="ARBA" id="ARBA00022490"/>
    </source>
</evidence>
<dbReference type="KEGG" id="mcau:MIT9_P1403"/>
<keyword evidence="3 9" id="KW-0963">Cytoplasm</keyword>
<dbReference type="GO" id="GO:0005829">
    <property type="term" value="C:cytosol"/>
    <property type="evidence" value="ECO:0007669"/>
    <property type="project" value="TreeGrafter"/>
</dbReference>
<dbReference type="FunFam" id="2.40.50.140:FF:000023">
    <property type="entry name" value="Polyribonucleotide nucleotidyltransferase"/>
    <property type="match status" value="1"/>
</dbReference>
<sequence>MKPIRKEFQYGDRTVVMETGEIARQADGAVLVNMDGTVVLVTAVGSREAAPGTDFFPLTVNYQEKAYAAGRIPGGFFKREGRPSEKETLTSRLIDRPIRPLFPDGFHNEVQVIATVLSSNPEVDGDIPALIGASAALAISGLPFHGPIGAARIGYKDGQYLLNPTLTQLDDSQLDLVVAGTENAVLMVESEAKELPEDVMLGAVLYGHEQMQAVIGAIKELVEMVQPEPWEWHAPQPNPELEALVESHAKDALLVAYQIRPKKERSLKLKEIRKAVVEALTADERFEPAAVKEALEKLEKKLVRARILQDQVRIDGRGLEDIRPIHIRTGVLPRTHGSALFTRGETQALVIATLGTGRDAQLIDAIEGEYLESFMLHYNFPPFCVGEVGFVGSPKRREIGHGRLAKRAIQAVMPREEEFPYVIRVVSEITESNGSSSMASVCGTSLALMDAGVPIKAPVAGIAMGLIKEGDGHAVLSDIMGDEDHLGDMDFKVAGTADGVTALQMDIKIEGITPEIMGKAMEQAKRGRFHILDRMNQVLAEPRAEMSDYAPRITSFRIDPSKIRDVIGKGGATIRSITDETGVSIDISDDGVVKIASVDKQAGHEARRRIEEIVADVEVGKVYEGKVVRIMDFGAFVNILPGRDGLLHISQITEGRLENVRDVLKEGDVVRVKVLEIDRQGRVRLSMKGVPQPKKH</sequence>
<dbReference type="HAMAP" id="MF_01595">
    <property type="entry name" value="PNPase"/>
    <property type="match status" value="1"/>
</dbReference>
<dbReference type="EMBL" id="AP024714">
    <property type="protein sequence ID" value="BCX81823.1"/>
    <property type="molecule type" value="Genomic_DNA"/>
</dbReference>
<comment type="subcellular location">
    <subcellularLocation>
        <location evidence="1 9">Cytoplasm</location>
    </subcellularLocation>
</comment>
<feature type="binding site" evidence="9">
    <location>
        <position position="484"/>
    </location>
    <ligand>
        <name>Mg(2+)</name>
        <dbReference type="ChEBI" id="CHEBI:18420"/>
    </ligand>
</feature>
<keyword evidence="5 9" id="KW-0548">Nucleotidyltransferase</keyword>
<dbReference type="InterPro" id="IPR001247">
    <property type="entry name" value="ExoRNase_PH_dom1"/>
</dbReference>
<keyword evidence="8 9" id="KW-0694">RNA-binding</keyword>
<evidence type="ECO:0000256" key="1">
    <source>
        <dbReference type="ARBA" id="ARBA00004496"/>
    </source>
</evidence>
<dbReference type="CDD" id="cd11363">
    <property type="entry name" value="RNase_PH_PNPase_1"/>
    <property type="match status" value="1"/>
</dbReference>
<dbReference type="FunFam" id="3.30.230.70:FF:000002">
    <property type="entry name" value="Polyribonucleotide nucleotidyltransferase"/>
    <property type="match status" value="1"/>
</dbReference>
<dbReference type="CDD" id="cd02393">
    <property type="entry name" value="KH-I_PNPase"/>
    <property type="match status" value="1"/>
</dbReference>
<dbReference type="NCBIfam" id="NF008805">
    <property type="entry name" value="PRK11824.1"/>
    <property type="match status" value="1"/>
</dbReference>
<evidence type="ECO:0000256" key="9">
    <source>
        <dbReference type="HAMAP-Rule" id="MF_01595"/>
    </source>
</evidence>
<dbReference type="InterPro" id="IPR015848">
    <property type="entry name" value="PNPase_PH_RNA-bd_bac/org-type"/>
</dbReference>
<keyword evidence="7 9" id="KW-0460">Magnesium</keyword>
<dbReference type="CDD" id="cd11364">
    <property type="entry name" value="RNase_PH_PNPase_2"/>
    <property type="match status" value="1"/>
</dbReference>
<dbReference type="CDD" id="cd04472">
    <property type="entry name" value="S1_PNPase"/>
    <property type="match status" value="1"/>
</dbReference>
<evidence type="ECO:0000256" key="7">
    <source>
        <dbReference type="ARBA" id="ARBA00022842"/>
    </source>
</evidence>
<comment type="catalytic activity">
    <reaction evidence="9">
        <text>RNA(n+1) + phosphate = RNA(n) + a ribonucleoside 5'-diphosphate</text>
        <dbReference type="Rhea" id="RHEA:22096"/>
        <dbReference type="Rhea" id="RHEA-COMP:14527"/>
        <dbReference type="Rhea" id="RHEA-COMP:17342"/>
        <dbReference type="ChEBI" id="CHEBI:43474"/>
        <dbReference type="ChEBI" id="CHEBI:57930"/>
        <dbReference type="ChEBI" id="CHEBI:140395"/>
        <dbReference type="EC" id="2.7.7.8"/>
    </reaction>
</comment>
<dbReference type="SUPFAM" id="SSF54791">
    <property type="entry name" value="Eukaryotic type KH-domain (KH-domain type I)"/>
    <property type="match status" value="1"/>
</dbReference>
<dbReference type="InterPro" id="IPR027408">
    <property type="entry name" value="PNPase/RNase_PH_dom_sf"/>
</dbReference>
<dbReference type="Pfam" id="PF01138">
    <property type="entry name" value="RNase_PH"/>
    <property type="match status" value="2"/>
</dbReference>
<dbReference type="SUPFAM" id="SSF50249">
    <property type="entry name" value="Nucleic acid-binding proteins"/>
    <property type="match status" value="1"/>
</dbReference>
<keyword evidence="4 9" id="KW-0808">Transferase</keyword>
<accession>A0AAU9C2J7</accession>
<dbReference type="GO" id="GO:0004654">
    <property type="term" value="F:polyribonucleotide nucleotidyltransferase activity"/>
    <property type="evidence" value="ECO:0007669"/>
    <property type="project" value="UniProtKB-UniRule"/>
</dbReference>
<evidence type="ECO:0000313" key="11">
    <source>
        <dbReference type="EMBL" id="BCX81823.1"/>
    </source>
</evidence>
<dbReference type="Pfam" id="PF03725">
    <property type="entry name" value="RNase_PH_C"/>
    <property type="match status" value="2"/>
</dbReference>
<dbReference type="GO" id="GO:0006402">
    <property type="term" value="P:mRNA catabolic process"/>
    <property type="evidence" value="ECO:0007669"/>
    <property type="project" value="UniProtKB-UniRule"/>
</dbReference>
<reference evidence="12" key="1">
    <citation type="journal article" date="2024" name="Int. J. Syst. Evol. Microbiol.">
        <title>Methylomarinovum tepidoasis sp. nov., a moderately thermophilic methanotroph of the family Methylothermaceae isolated from a deep-sea hydrothermal field.</title>
        <authorList>
            <person name="Hirayama H."/>
            <person name="Takaki Y."/>
            <person name="Abe M."/>
            <person name="Miyazaki M."/>
            <person name="Uematsu K."/>
            <person name="Matsui Y."/>
            <person name="Takai K."/>
        </authorList>
    </citation>
    <scope>NUCLEOTIDE SEQUENCE [LARGE SCALE GENOMIC DNA]</scope>
    <source>
        <strain evidence="12">IT-9</strain>
    </source>
</reference>
<dbReference type="FunFam" id="3.30.230.70:FF:000001">
    <property type="entry name" value="Polyribonucleotide nucleotidyltransferase"/>
    <property type="match status" value="1"/>
</dbReference>
<dbReference type="PANTHER" id="PTHR11252:SF0">
    <property type="entry name" value="POLYRIBONUCLEOTIDE NUCLEOTIDYLTRANSFERASE 1, MITOCHONDRIAL"/>
    <property type="match status" value="1"/>
</dbReference>
<dbReference type="GO" id="GO:0003723">
    <property type="term" value="F:RNA binding"/>
    <property type="evidence" value="ECO:0007669"/>
    <property type="project" value="UniProtKB-UniRule"/>
</dbReference>
<dbReference type="SMART" id="SM00322">
    <property type="entry name" value="KH"/>
    <property type="match status" value="1"/>
</dbReference>
<dbReference type="AlphaFoldDB" id="A0AAU9C2J7"/>
<comment type="cofactor">
    <cofactor evidence="9">
        <name>Mg(2+)</name>
        <dbReference type="ChEBI" id="CHEBI:18420"/>
    </cofactor>
</comment>
<comment type="similarity">
    <text evidence="2 9">Belongs to the polyribonucleotide nucleotidyltransferase family.</text>
</comment>
<dbReference type="SUPFAM" id="SSF55666">
    <property type="entry name" value="Ribonuclease PH domain 2-like"/>
    <property type="match status" value="2"/>
</dbReference>
<dbReference type="EC" id="2.7.7.8" evidence="9"/>
<dbReference type="InterPro" id="IPR004088">
    <property type="entry name" value="KH_dom_type_1"/>
</dbReference>
<evidence type="ECO:0000256" key="6">
    <source>
        <dbReference type="ARBA" id="ARBA00022723"/>
    </source>
</evidence>
<dbReference type="SMART" id="SM00316">
    <property type="entry name" value="S1"/>
    <property type="match status" value="1"/>
</dbReference>
<dbReference type="GO" id="GO:0006396">
    <property type="term" value="P:RNA processing"/>
    <property type="evidence" value="ECO:0007669"/>
    <property type="project" value="InterPro"/>
</dbReference>
<evidence type="ECO:0000256" key="5">
    <source>
        <dbReference type="ARBA" id="ARBA00022695"/>
    </source>
</evidence>
<dbReference type="Gene3D" id="2.40.50.140">
    <property type="entry name" value="Nucleic acid-binding proteins"/>
    <property type="match status" value="1"/>
</dbReference>
<dbReference type="RefSeq" id="WP_317704251.1">
    <property type="nucleotide sequence ID" value="NZ_AP024714.1"/>
</dbReference>
<dbReference type="GO" id="GO:0000287">
    <property type="term" value="F:magnesium ion binding"/>
    <property type="evidence" value="ECO:0007669"/>
    <property type="project" value="UniProtKB-UniRule"/>
</dbReference>
<dbReference type="InterPro" id="IPR012340">
    <property type="entry name" value="NA-bd_OB-fold"/>
</dbReference>
<comment type="subunit">
    <text evidence="9">Component of the RNA degradosome, which is a multiprotein complex involved in RNA processing and mRNA degradation.</text>
</comment>
<dbReference type="Gene3D" id="3.30.1370.10">
    <property type="entry name" value="K Homology domain, type 1"/>
    <property type="match status" value="1"/>
</dbReference>
<dbReference type="Gene3D" id="3.30.230.70">
    <property type="entry name" value="GHMP Kinase, N-terminal domain"/>
    <property type="match status" value="2"/>
</dbReference>
<comment type="function">
    <text evidence="9">Involved in mRNA degradation. Catalyzes the phosphorolysis of single-stranded polyribonucleotides processively in the 3'- to 5'-direction.</text>
</comment>
<dbReference type="Pfam" id="PF03726">
    <property type="entry name" value="PNPase"/>
    <property type="match status" value="1"/>
</dbReference>
<keyword evidence="6 9" id="KW-0479">Metal-binding</keyword>
<evidence type="ECO:0000256" key="2">
    <source>
        <dbReference type="ARBA" id="ARBA00007404"/>
    </source>
</evidence>
<dbReference type="InterPro" id="IPR003029">
    <property type="entry name" value="S1_domain"/>
</dbReference>
<dbReference type="Proteomes" id="UP001321825">
    <property type="component" value="Chromosome"/>
</dbReference>
<keyword evidence="12" id="KW-1185">Reference proteome</keyword>
<dbReference type="Pfam" id="PF00013">
    <property type="entry name" value="KH_1"/>
    <property type="match status" value="1"/>
</dbReference>
<evidence type="ECO:0000313" key="12">
    <source>
        <dbReference type="Proteomes" id="UP001321825"/>
    </source>
</evidence>
<protein>
    <recommendedName>
        <fullName evidence="9">Polyribonucleotide nucleotidyltransferase</fullName>
        <ecNumber evidence="9">2.7.7.8</ecNumber>
    </recommendedName>
    <alternativeName>
        <fullName evidence="9">Polynucleotide phosphorylase</fullName>
        <shortName evidence="9">PNPase</shortName>
    </alternativeName>
</protein>
<dbReference type="SUPFAM" id="SSF54211">
    <property type="entry name" value="Ribosomal protein S5 domain 2-like"/>
    <property type="match status" value="2"/>
</dbReference>
<dbReference type="InterPro" id="IPR012162">
    <property type="entry name" value="PNPase"/>
</dbReference>
<dbReference type="InterPro" id="IPR004087">
    <property type="entry name" value="KH_dom"/>
</dbReference>
<evidence type="ECO:0000256" key="4">
    <source>
        <dbReference type="ARBA" id="ARBA00022679"/>
    </source>
</evidence>
<feature type="binding site" evidence="9">
    <location>
        <position position="490"/>
    </location>
    <ligand>
        <name>Mg(2+)</name>
        <dbReference type="ChEBI" id="CHEBI:18420"/>
    </ligand>
</feature>
<dbReference type="NCBIfam" id="TIGR03591">
    <property type="entry name" value="polynuc_phos"/>
    <property type="match status" value="1"/>
</dbReference>
<dbReference type="GO" id="GO:0000175">
    <property type="term" value="F:3'-5'-RNA exonuclease activity"/>
    <property type="evidence" value="ECO:0007669"/>
    <property type="project" value="TreeGrafter"/>
</dbReference>
<dbReference type="PANTHER" id="PTHR11252">
    <property type="entry name" value="POLYRIBONUCLEOTIDE NUCLEOTIDYLTRANSFERASE"/>
    <property type="match status" value="1"/>
</dbReference>
<dbReference type="Pfam" id="PF00575">
    <property type="entry name" value="S1"/>
    <property type="match status" value="1"/>
</dbReference>
<dbReference type="PIRSF" id="PIRSF005499">
    <property type="entry name" value="PNPase"/>
    <property type="match status" value="1"/>
</dbReference>
<feature type="domain" description="S1 motif" evidence="10">
    <location>
        <begin position="620"/>
        <end position="688"/>
    </location>
</feature>
<dbReference type="FunFam" id="3.30.1370.10:FF:000001">
    <property type="entry name" value="Polyribonucleotide nucleotidyltransferase"/>
    <property type="match status" value="1"/>
</dbReference>
<dbReference type="InterPro" id="IPR036345">
    <property type="entry name" value="ExoRNase_PH_dom2_sf"/>
</dbReference>